<accession>A0A6A2W3B2</accession>
<dbReference type="InterPro" id="IPR015421">
    <property type="entry name" value="PyrdxlP-dep_Trfase_major"/>
</dbReference>
<proteinExistence type="predicted"/>
<reference evidence="6 7" key="1">
    <citation type="submission" date="2019-09" db="EMBL/GenBank/DDBJ databases">
        <title>Characterization of the phylogenetic diversity of two novel species belonging to the genus Bifidobacterium: Bifidobacterium cebidarum sp. nov. and Bifidobacterium leontopitheci sp. nov.</title>
        <authorList>
            <person name="Lugli G.A."/>
            <person name="Duranti S."/>
            <person name="Milani C."/>
            <person name="Turroni F."/>
            <person name="Ventura M."/>
        </authorList>
    </citation>
    <scope>NUCLEOTIDE SEQUENCE [LARGE SCALE GENOMIC DNA]</scope>
    <source>
        <strain evidence="6 7">DSM 100238</strain>
    </source>
</reference>
<evidence type="ECO:0000313" key="7">
    <source>
        <dbReference type="Proteomes" id="UP000440041"/>
    </source>
</evidence>
<dbReference type="Pfam" id="PF00155">
    <property type="entry name" value="Aminotran_1_2"/>
    <property type="match status" value="1"/>
</dbReference>
<dbReference type="GO" id="GO:1901605">
    <property type="term" value="P:alpha-amino acid metabolic process"/>
    <property type="evidence" value="ECO:0007669"/>
    <property type="project" value="TreeGrafter"/>
</dbReference>
<keyword evidence="2 6" id="KW-0032">Aminotransferase</keyword>
<organism evidence="6 7">
    <name type="scientific">Bifidobacterium apri</name>
    <dbReference type="NCBI Taxonomy" id="1769423"/>
    <lineage>
        <taxon>Bacteria</taxon>
        <taxon>Bacillati</taxon>
        <taxon>Actinomycetota</taxon>
        <taxon>Actinomycetes</taxon>
        <taxon>Bifidobacteriales</taxon>
        <taxon>Bifidobacteriaceae</taxon>
        <taxon>Bifidobacterium</taxon>
    </lineage>
</organism>
<dbReference type="SUPFAM" id="SSF53383">
    <property type="entry name" value="PLP-dependent transferases"/>
    <property type="match status" value="1"/>
</dbReference>
<dbReference type="InterPro" id="IPR015422">
    <property type="entry name" value="PyrdxlP-dep_Trfase_small"/>
</dbReference>
<dbReference type="PANTHER" id="PTHR42790">
    <property type="entry name" value="AMINOTRANSFERASE"/>
    <property type="match status" value="1"/>
</dbReference>
<sequence length="435" mass="47411">MTEQRPNDKDFRRGTCTNAVGARHLPWLSQVCTAVTESSVFPSSEITVETTESPIDVAGGIPDPTQLAYMELDDAVSRVLSDTSSAFPSLSYGDPRGERSLREWIARFRGVHVDSVIVTNGAMEAIFLSAVATINPGDTILVEDRSFPQAIRIFSRLGAHVQPVRLTDQGIDTQELQRLLARQHTDGTTVKAIYTIPNFQNPTGVSATAAVKQHLLDLAQQYGIAVIADDPYHDLWFSQPPAEFPDGCRGITDSPLLEIGSFSKWLGPGLRVGWLIADPAVIQKVSGYRLGVDGGPATLTQYALSRLLRGTWGQQRLACERRYYAEKATALTASLHEQLGDDISFSQPQGGYFLWARMPEWFHSQSTEARLALAQQNINPVWGDAFAVSGDSGTSLSARDAGRYLRLSFAHASGDDLLQVAGRLRAALDAAKPNV</sequence>
<feature type="domain" description="Aminotransferase class I/classII large" evidence="5">
    <location>
        <begin position="89"/>
        <end position="423"/>
    </location>
</feature>
<evidence type="ECO:0000256" key="1">
    <source>
        <dbReference type="ARBA" id="ARBA00001933"/>
    </source>
</evidence>
<dbReference type="CDD" id="cd00609">
    <property type="entry name" value="AAT_like"/>
    <property type="match status" value="1"/>
</dbReference>
<evidence type="ECO:0000256" key="3">
    <source>
        <dbReference type="ARBA" id="ARBA00022679"/>
    </source>
</evidence>
<keyword evidence="4" id="KW-0663">Pyridoxal phosphate</keyword>
<evidence type="ECO:0000256" key="2">
    <source>
        <dbReference type="ARBA" id="ARBA00022576"/>
    </source>
</evidence>
<dbReference type="GO" id="GO:0030170">
    <property type="term" value="F:pyridoxal phosphate binding"/>
    <property type="evidence" value="ECO:0007669"/>
    <property type="project" value="InterPro"/>
</dbReference>
<dbReference type="InterPro" id="IPR050859">
    <property type="entry name" value="Class-I_PLP-dep_aminotransf"/>
</dbReference>
<comment type="cofactor">
    <cofactor evidence="1">
        <name>pyridoxal 5'-phosphate</name>
        <dbReference type="ChEBI" id="CHEBI:597326"/>
    </cofactor>
</comment>
<comment type="caution">
    <text evidence="6">The sequence shown here is derived from an EMBL/GenBank/DDBJ whole genome shotgun (WGS) entry which is preliminary data.</text>
</comment>
<dbReference type="Gene3D" id="3.40.640.10">
    <property type="entry name" value="Type I PLP-dependent aspartate aminotransferase-like (Major domain)"/>
    <property type="match status" value="1"/>
</dbReference>
<evidence type="ECO:0000256" key="4">
    <source>
        <dbReference type="ARBA" id="ARBA00022898"/>
    </source>
</evidence>
<dbReference type="Gene3D" id="3.90.1150.10">
    <property type="entry name" value="Aspartate Aminotransferase, domain 1"/>
    <property type="match status" value="1"/>
</dbReference>
<dbReference type="EMBL" id="WBSO01000001">
    <property type="protein sequence ID" value="KAB8301957.1"/>
    <property type="molecule type" value="Genomic_DNA"/>
</dbReference>
<dbReference type="InterPro" id="IPR015424">
    <property type="entry name" value="PyrdxlP-dep_Trfase"/>
</dbReference>
<gene>
    <name evidence="6" type="ORF">DSM100238_0276</name>
</gene>
<evidence type="ECO:0000313" key="6">
    <source>
        <dbReference type="EMBL" id="KAB8301957.1"/>
    </source>
</evidence>
<dbReference type="Proteomes" id="UP000440041">
    <property type="component" value="Unassembled WGS sequence"/>
</dbReference>
<dbReference type="GO" id="GO:0008483">
    <property type="term" value="F:transaminase activity"/>
    <property type="evidence" value="ECO:0007669"/>
    <property type="project" value="UniProtKB-KW"/>
</dbReference>
<dbReference type="AlphaFoldDB" id="A0A6A2W3B2"/>
<dbReference type="RefSeq" id="WP_152354921.1">
    <property type="nucleotide sequence ID" value="NZ_JBHLXF010000037.1"/>
</dbReference>
<keyword evidence="3 6" id="KW-0808">Transferase</keyword>
<dbReference type="OrthoDB" id="199743at2"/>
<evidence type="ECO:0000259" key="5">
    <source>
        <dbReference type="Pfam" id="PF00155"/>
    </source>
</evidence>
<protein>
    <submittedName>
        <fullName evidence="6">Class I aminotransferase protein</fullName>
    </submittedName>
</protein>
<name>A0A6A2W3B2_9BIFI</name>
<dbReference type="PANTHER" id="PTHR42790:SF19">
    <property type="entry name" value="KYNURENINE_ALPHA-AMINOADIPATE AMINOTRANSFERASE, MITOCHONDRIAL"/>
    <property type="match status" value="1"/>
</dbReference>
<keyword evidence="7" id="KW-1185">Reference proteome</keyword>
<dbReference type="InterPro" id="IPR004839">
    <property type="entry name" value="Aminotransferase_I/II_large"/>
</dbReference>